<dbReference type="Pfam" id="PF03167">
    <property type="entry name" value="UDG"/>
    <property type="match status" value="1"/>
</dbReference>
<feature type="domain" description="Uracil-DNA glycosylase-like" evidence="1">
    <location>
        <begin position="8"/>
        <end position="163"/>
    </location>
</feature>
<comment type="caution">
    <text evidence="2">The sequence shown here is derived from an EMBL/GenBank/DDBJ whole genome shotgun (WGS) entry which is preliminary data.</text>
</comment>
<dbReference type="Gene3D" id="3.40.470.10">
    <property type="entry name" value="Uracil-DNA glycosylase-like domain"/>
    <property type="match status" value="1"/>
</dbReference>
<evidence type="ECO:0000313" key="3">
    <source>
        <dbReference type="Proteomes" id="UP000551878"/>
    </source>
</evidence>
<dbReference type="SMART" id="SM00987">
    <property type="entry name" value="UreE_C"/>
    <property type="match status" value="1"/>
</dbReference>
<dbReference type="GO" id="GO:0016798">
    <property type="term" value="F:hydrolase activity, acting on glycosyl bonds"/>
    <property type="evidence" value="ECO:0007669"/>
    <property type="project" value="UniProtKB-KW"/>
</dbReference>
<dbReference type="RefSeq" id="WP_343043347.1">
    <property type="nucleotide sequence ID" value="NZ_JACHHB010000007.1"/>
</dbReference>
<dbReference type="NCBIfam" id="TIGR04274">
    <property type="entry name" value="hypoxanDNAglyco"/>
    <property type="match status" value="1"/>
</dbReference>
<reference evidence="2 3" key="1">
    <citation type="submission" date="2020-08" db="EMBL/GenBank/DDBJ databases">
        <title>Genomic Encyclopedia of Type Strains, Phase IV (KMG-IV): sequencing the most valuable type-strain genomes for metagenomic binning, comparative biology and taxonomic classification.</title>
        <authorList>
            <person name="Goeker M."/>
        </authorList>
    </citation>
    <scope>NUCLEOTIDE SEQUENCE [LARGE SCALE GENOMIC DNA]</scope>
    <source>
        <strain evidence="2 3">DSM 24696</strain>
    </source>
</reference>
<keyword evidence="3" id="KW-1185">Reference proteome</keyword>
<protein>
    <submittedName>
        <fullName evidence="2">TDG/mug DNA glycosylase family protein</fullName>
        <ecNumber evidence="2">3.2.2.-</ecNumber>
    </submittedName>
</protein>
<organism evidence="2 3">
    <name type="scientific">Texcoconibacillus texcoconensis</name>
    <dbReference type="NCBI Taxonomy" id="1095777"/>
    <lineage>
        <taxon>Bacteria</taxon>
        <taxon>Bacillati</taxon>
        <taxon>Bacillota</taxon>
        <taxon>Bacilli</taxon>
        <taxon>Bacillales</taxon>
        <taxon>Bacillaceae</taxon>
        <taxon>Texcoconibacillus</taxon>
    </lineage>
</organism>
<evidence type="ECO:0000313" key="2">
    <source>
        <dbReference type="EMBL" id="MBB5173686.1"/>
    </source>
</evidence>
<dbReference type="SUPFAM" id="SSF52141">
    <property type="entry name" value="Uracil-DNA glycosylase-like"/>
    <property type="match status" value="1"/>
</dbReference>
<dbReference type="EMBL" id="JACHHB010000007">
    <property type="protein sequence ID" value="MBB5173686.1"/>
    <property type="molecule type" value="Genomic_DNA"/>
</dbReference>
<accession>A0A840QQH6</accession>
<name>A0A840QQH6_9BACI</name>
<dbReference type="SMART" id="SM00986">
    <property type="entry name" value="UDG"/>
    <property type="match status" value="1"/>
</dbReference>
<dbReference type="InterPro" id="IPR005122">
    <property type="entry name" value="Uracil-DNA_glycosylase-like"/>
</dbReference>
<dbReference type="InterPro" id="IPR036895">
    <property type="entry name" value="Uracil-DNA_glycosylase-like_sf"/>
</dbReference>
<dbReference type="AlphaFoldDB" id="A0A840QQH6"/>
<sequence length="169" mass="19842">MSVVKSMPPIITEEARVLVLGSMPSEQSLKKQQYYGHPRNHFWPILSNIFEEDVGTEYEQRVFFLHRHHIALWDVFRMCEREGSLDSNIRNAQVNDVVSLLEQYPNIRLVACNGNKAYESFIRYLYKEVEGMVEVKKLPSTSPIPGKNVKTFEEKVEEWQIVRENVLKR</sequence>
<keyword evidence="2" id="KW-0326">Glycosidase</keyword>
<dbReference type="Proteomes" id="UP000551878">
    <property type="component" value="Unassembled WGS sequence"/>
</dbReference>
<gene>
    <name evidence="2" type="ORF">HNQ41_001875</name>
</gene>
<dbReference type="EC" id="3.2.2.-" evidence="2"/>
<dbReference type="CDD" id="cd10032">
    <property type="entry name" value="UDG-F6_HDG"/>
    <property type="match status" value="1"/>
</dbReference>
<evidence type="ECO:0000259" key="1">
    <source>
        <dbReference type="SMART" id="SM00986"/>
    </source>
</evidence>
<keyword evidence="2" id="KW-0378">Hydrolase</keyword>
<dbReference type="InterPro" id="IPR026353">
    <property type="entry name" value="Hypoxan-DNA_Glyclase"/>
</dbReference>
<proteinExistence type="predicted"/>